<dbReference type="InterPro" id="IPR000890">
    <property type="entry name" value="Aliphatic_acid_kin_short-chain"/>
</dbReference>
<evidence type="ECO:0000256" key="2">
    <source>
        <dbReference type="ARBA" id="ARBA00008748"/>
    </source>
</evidence>
<evidence type="ECO:0000256" key="5">
    <source>
        <dbReference type="ARBA" id="ARBA00022741"/>
    </source>
</evidence>
<dbReference type="NCBIfam" id="TIGR02707">
    <property type="entry name" value="butyr_kinase"/>
    <property type="match status" value="1"/>
</dbReference>
<evidence type="ECO:0000256" key="6">
    <source>
        <dbReference type="ARBA" id="ARBA00022777"/>
    </source>
</evidence>
<sequence>MGNKDYILVINPGSTSTKIALYSEKQCLAINNLSHSLDDIKKYEKIYDQKDMRTNVILDWIKEQGISLEKISAVVGRGGLLRPMPGGTYKVTETMLKDLELGYQGEHASNLGGIIAYEIAEKVNIPAFIVDPVAVDEFEDIARISGLPELPRRSLVHALNIKAVSRKVSKKLNKKFEESSYVVAHLGGGISIAPVKNGRIVDVNNANEDGPFSPERAGGLPIGDVVRMAYSGEYSHKQLKKKFIGGAGLTAYLGTNDGRVVDKAIESGDKKAELVLKAMAYQIGKEIGCYSTVLKGKIDAVILTGGLAHNKKLTGWISEMIDFIAPVELVPGEDEMQALYEGAARVLRGEEAAKIYENEVFIKEVKVLNGL</sequence>
<organism evidence="11 12">
    <name type="scientific">Clostridium rhizosphaerae</name>
    <dbReference type="NCBI Taxonomy" id="2803861"/>
    <lineage>
        <taxon>Bacteria</taxon>
        <taxon>Bacillati</taxon>
        <taxon>Bacillota</taxon>
        <taxon>Clostridia</taxon>
        <taxon>Eubacteriales</taxon>
        <taxon>Clostridiaceae</taxon>
        <taxon>Clostridium</taxon>
    </lineage>
</organism>
<reference evidence="11 12" key="1">
    <citation type="submission" date="2021-01" db="EMBL/GenBank/DDBJ databases">
        <title>Genome public.</title>
        <authorList>
            <person name="Liu C."/>
            <person name="Sun Q."/>
        </authorList>
    </citation>
    <scope>NUCLEOTIDE SEQUENCE [LARGE SCALE GENOMIC DNA]</scope>
    <source>
        <strain evidence="11 12">YIM B02515</strain>
    </source>
</reference>
<evidence type="ECO:0000256" key="1">
    <source>
        <dbReference type="ARBA" id="ARBA00004496"/>
    </source>
</evidence>
<evidence type="ECO:0000256" key="4">
    <source>
        <dbReference type="ARBA" id="ARBA00022679"/>
    </source>
</evidence>
<evidence type="ECO:0000256" key="9">
    <source>
        <dbReference type="HAMAP-Rule" id="MF_00542"/>
    </source>
</evidence>
<keyword evidence="3 9" id="KW-0963">Cytoplasm</keyword>
<keyword evidence="6 9" id="KW-0418">Kinase</keyword>
<comment type="caution">
    <text evidence="11">The sequence shown here is derived from an EMBL/GenBank/DDBJ whole genome shotgun (WGS) entry which is preliminary data.</text>
</comment>
<protein>
    <recommendedName>
        <fullName evidence="9">Probable butyrate kinase</fullName>
        <shortName evidence="9">BK</shortName>
        <ecNumber evidence="9">2.7.2.7</ecNumber>
    </recommendedName>
    <alternativeName>
        <fullName evidence="9">Branched-chain carboxylic acid kinase</fullName>
    </alternativeName>
</protein>
<dbReference type="PANTHER" id="PTHR21060">
    <property type="entry name" value="ACETATE KINASE"/>
    <property type="match status" value="1"/>
</dbReference>
<dbReference type="PANTHER" id="PTHR21060:SF20">
    <property type="entry name" value="BUTYRATE KINASE 1-RELATED"/>
    <property type="match status" value="1"/>
</dbReference>
<keyword evidence="4 9" id="KW-0808">Transferase</keyword>
<keyword evidence="5 9" id="KW-0547">Nucleotide-binding</keyword>
<dbReference type="NCBIfam" id="NF002834">
    <property type="entry name" value="PRK03011.1-5"/>
    <property type="match status" value="1"/>
</dbReference>
<comment type="catalytic activity">
    <reaction evidence="8 9">
        <text>butanoate + ATP = butanoyl phosphate + ADP</text>
        <dbReference type="Rhea" id="RHEA:13585"/>
        <dbReference type="ChEBI" id="CHEBI:17968"/>
        <dbReference type="ChEBI" id="CHEBI:30616"/>
        <dbReference type="ChEBI" id="CHEBI:58079"/>
        <dbReference type="ChEBI" id="CHEBI:456216"/>
        <dbReference type="EC" id="2.7.2.7"/>
    </reaction>
</comment>
<dbReference type="GO" id="GO:0047761">
    <property type="term" value="F:butyrate kinase activity"/>
    <property type="evidence" value="ECO:0007669"/>
    <property type="project" value="UniProtKB-EC"/>
</dbReference>
<evidence type="ECO:0000256" key="10">
    <source>
        <dbReference type="RuleBase" id="RU003835"/>
    </source>
</evidence>
<dbReference type="EMBL" id="JAESWC010000002">
    <property type="protein sequence ID" value="MBL4936081.1"/>
    <property type="molecule type" value="Genomic_DNA"/>
</dbReference>
<evidence type="ECO:0000256" key="3">
    <source>
        <dbReference type="ARBA" id="ARBA00022490"/>
    </source>
</evidence>
<comment type="similarity">
    <text evidence="2 9 10">Belongs to the acetokinase family.</text>
</comment>
<evidence type="ECO:0000313" key="11">
    <source>
        <dbReference type="EMBL" id="MBL4936081.1"/>
    </source>
</evidence>
<dbReference type="InterPro" id="IPR023865">
    <property type="entry name" value="Aliphatic_acid_kinase_CS"/>
</dbReference>
<dbReference type="PIRSF" id="PIRSF036458">
    <property type="entry name" value="Butyrate_kin"/>
    <property type="match status" value="1"/>
</dbReference>
<keyword evidence="12" id="KW-1185">Reference proteome</keyword>
<dbReference type="Pfam" id="PF00871">
    <property type="entry name" value="Acetate_kinase"/>
    <property type="match status" value="1"/>
</dbReference>
<dbReference type="CDD" id="cd24011">
    <property type="entry name" value="ASKHA_NBD_BK"/>
    <property type="match status" value="1"/>
</dbReference>
<dbReference type="RefSeq" id="WP_202748657.1">
    <property type="nucleotide sequence ID" value="NZ_JAESWC010000002.1"/>
</dbReference>
<dbReference type="Proteomes" id="UP000632377">
    <property type="component" value="Unassembled WGS sequence"/>
</dbReference>
<dbReference type="InterPro" id="IPR043129">
    <property type="entry name" value="ATPase_NBD"/>
</dbReference>
<keyword evidence="7 9" id="KW-0067">ATP-binding</keyword>
<gene>
    <name evidence="9 11" type="primary">buk</name>
    <name evidence="11" type="ORF">JK636_09930</name>
</gene>
<dbReference type="SUPFAM" id="SSF53067">
    <property type="entry name" value="Actin-like ATPase domain"/>
    <property type="match status" value="2"/>
</dbReference>
<dbReference type="EC" id="2.7.2.7" evidence="9"/>
<evidence type="ECO:0000313" key="12">
    <source>
        <dbReference type="Proteomes" id="UP000632377"/>
    </source>
</evidence>
<proteinExistence type="inferred from homology"/>
<dbReference type="HAMAP" id="MF_00542">
    <property type="entry name" value="Butyrate_kinase"/>
    <property type="match status" value="1"/>
</dbReference>
<dbReference type="PRINTS" id="PR00471">
    <property type="entry name" value="ACETATEKNASE"/>
</dbReference>
<accession>A0ABS1TBS0</accession>
<evidence type="ECO:0000256" key="7">
    <source>
        <dbReference type="ARBA" id="ARBA00022840"/>
    </source>
</evidence>
<dbReference type="InterPro" id="IPR011245">
    <property type="entry name" value="Butyrate_kin"/>
</dbReference>
<evidence type="ECO:0000256" key="8">
    <source>
        <dbReference type="ARBA" id="ARBA00048596"/>
    </source>
</evidence>
<dbReference type="PROSITE" id="PS01075">
    <property type="entry name" value="ACETATE_KINASE_1"/>
    <property type="match status" value="1"/>
</dbReference>
<comment type="subcellular location">
    <subcellularLocation>
        <location evidence="1 9">Cytoplasm</location>
    </subcellularLocation>
</comment>
<dbReference type="Gene3D" id="3.30.420.40">
    <property type="match status" value="2"/>
</dbReference>
<name>A0ABS1TBS0_9CLOT</name>